<keyword evidence="2" id="KW-1185">Reference proteome</keyword>
<organism evidence="1 2">
    <name type="scientific">Novymonas esmeraldas</name>
    <dbReference type="NCBI Taxonomy" id="1808958"/>
    <lineage>
        <taxon>Eukaryota</taxon>
        <taxon>Discoba</taxon>
        <taxon>Euglenozoa</taxon>
        <taxon>Kinetoplastea</taxon>
        <taxon>Metakinetoplastina</taxon>
        <taxon>Trypanosomatida</taxon>
        <taxon>Trypanosomatidae</taxon>
        <taxon>Novymonas</taxon>
    </lineage>
</organism>
<proteinExistence type="predicted"/>
<accession>A0AAW0EU10</accession>
<dbReference type="EMBL" id="JAECZO010000117">
    <property type="protein sequence ID" value="KAK7197740.1"/>
    <property type="molecule type" value="Genomic_DNA"/>
</dbReference>
<dbReference type="AlphaFoldDB" id="A0AAW0EU10"/>
<evidence type="ECO:0000313" key="1">
    <source>
        <dbReference type="EMBL" id="KAK7197740.1"/>
    </source>
</evidence>
<comment type="caution">
    <text evidence="1">The sequence shown here is derived from an EMBL/GenBank/DDBJ whole genome shotgun (WGS) entry which is preliminary data.</text>
</comment>
<gene>
    <name evidence="1" type="ORF">NESM_000726200</name>
</gene>
<name>A0AAW0EU10_9TRYP</name>
<protein>
    <submittedName>
        <fullName evidence="1">Uncharacterized protein</fullName>
    </submittedName>
</protein>
<evidence type="ECO:0000313" key="2">
    <source>
        <dbReference type="Proteomes" id="UP001430356"/>
    </source>
</evidence>
<sequence length="200" mass="22146">MNVVRSEKLVLPTAFTHVAGRPPTSLPAGTSVNDARLMWGGREAAQLNLAAPRGQVNEVAADTYEPTTWQQRVSLLRNFREFCLYAGVPLNLDAVPIFLELKKLKYPTKVKYGTTLRSILTREVAVVDACLVGCRKREAREEVRQAEPITPEEMQVLVEEAPSAGDATMMQSAWITASRFGGKRCKTSGGRTFSHRRTGR</sequence>
<dbReference type="Proteomes" id="UP001430356">
    <property type="component" value="Unassembled WGS sequence"/>
</dbReference>
<reference evidence="1 2" key="1">
    <citation type="journal article" date="2021" name="MBio">
        <title>A New Model Trypanosomatid, Novymonas esmeraldas: Genomic Perception of Its 'Candidatus Pandoraea novymonadis' Endosymbiont.</title>
        <authorList>
            <person name="Zakharova A."/>
            <person name="Saura A."/>
            <person name="Butenko A."/>
            <person name="Podesvova L."/>
            <person name="Warmusova S."/>
            <person name="Kostygov A.Y."/>
            <person name="Nenarokova A."/>
            <person name="Lukes J."/>
            <person name="Opperdoes F.R."/>
            <person name="Yurchenko V."/>
        </authorList>
    </citation>
    <scope>NUCLEOTIDE SEQUENCE [LARGE SCALE GENOMIC DNA]</scope>
    <source>
        <strain evidence="1 2">E262AT.01</strain>
    </source>
</reference>